<sequence length="425" mass="47029">MLNLRPRSSLVDSMIKIIVAGLKPFQKITLGANIVGDSGEIFQSHAHYIADKHAEVDVYRYSSLGGTYSGVEPMGLLWSMKQAPGQKKGLRLFKTDVTKPYNIVLKCFDGHISPQQGQLQPLSSTTFQKWYMAKGVRRVPVRDGRIRGTLFLPPGEGPFPGVIDMLGEVGGLVEYKASLLASHGFAALALAYLNFDDLPDGLTNECDMEYFEEAANWLSSHPKVLPHGIGVHAICVGSYIALLMASLQMKAVKAVVAISPLVHSYPSPFKYRGKISKVSPFEHSKKIQTEEGSIWRYAFPTITNLDTPVSKYPYLTPVENISCPLLLVCGTNDLLLNVDFSVNLIQDRLKKRGREYLCSVLCYPGAGHLIEPPYTPHCYASYTSNTGEWSGDFSLVWGGEMKCHARAQEDAWPKILAFLKRNIIA</sequence>
<dbReference type="InterPro" id="IPR014940">
    <property type="entry name" value="BAAT_C"/>
</dbReference>
<dbReference type="InterPro" id="IPR042490">
    <property type="entry name" value="Thio_Ohase/BAAT_N"/>
</dbReference>
<evidence type="ECO:0000313" key="5">
    <source>
        <dbReference type="Proteomes" id="UP001159405"/>
    </source>
</evidence>
<dbReference type="PANTHER" id="PTHR10824">
    <property type="entry name" value="ACYL-COENZYME A THIOESTERASE-RELATED"/>
    <property type="match status" value="1"/>
</dbReference>
<evidence type="ECO:0000259" key="3">
    <source>
        <dbReference type="Pfam" id="PF08840"/>
    </source>
</evidence>
<dbReference type="InterPro" id="IPR006862">
    <property type="entry name" value="Thio_Ohase/aa_AcTrfase"/>
</dbReference>
<keyword evidence="5" id="KW-1185">Reference proteome</keyword>
<evidence type="ECO:0000256" key="1">
    <source>
        <dbReference type="ARBA" id="ARBA00006538"/>
    </source>
</evidence>
<reference evidence="4 5" key="1">
    <citation type="submission" date="2022-05" db="EMBL/GenBank/DDBJ databases">
        <authorList>
            <consortium name="Genoscope - CEA"/>
            <person name="William W."/>
        </authorList>
    </citation>
    <scope>NUCLEOTIDE SEQUENCE [LARGE SCALE GENOMIC DNA]</scope>
</reference>
<feature type="domain" description="BAAT/Acyl-CoA thioester hydrolase C-terminal" evidence="3">
    <location>
        <begin position="207"/>
        <end position="423"/>
    </location>
</feature>
<gene>
    <name evidence="4" type="ORF">PLOB_00004967</name>
</gene>
<dbReference type="Pfam" id="PF04775">
    <property type="entry name" value="Bile_Hydr_Trans"/>
    <property type="match status" value="1"/>
</dbReference>
<dbReference type="PANTHER" id="PTHR10824:SF4">
    <property type="entry name" value="ACYL-COENZYME A THIOESTERASE 1-LIKE"/>
    <property type="match status" value="1"/>
</dbReference>
<evidence type="ECO:0000313" key="4">
    <source>
        <dbReference type="EMBL" id="CAH3161405.1"/>
    </source>
</evidence>
<comment type="similarity">
    <text evidence="1">Belongs to the C/M/P thioester hydrolase family.</text>
</comment>
<protein>
    <submittedName>
        <fullName evidence="4">Uncharacterized protein</fullName>
    </submittedName>
</protein>
<name>A0ABN8QBQ0_9CNID</name>
<dbReference type="Gene3D" id="3.40.50.1820">
    <property type="entry name" value="alpha/beta hydrolase"/>
    <property type="match status" value="1"/>
</dbReference>
<feature type="domain" description="Acyl-CoA thioester hydrolase/bile acid-CoA amino acid N-acetyltransferase" evidence="2">
    <location>
        <begin position="12"/>
        <end position="142"/>
    </location>
</feature>
<evidence type="ECO:0000259" key="2">
    <source>
        <dbReference type="Pfam" id="PF04775"/>
    </source>
</evidence>
<dbReference type="Proteomes" id="UP001159405">
    <property type="component" value="Unassembled WGS sequence"/>
</dbReference>
<dbReference type="Pfam" id="PF08840">
    <property type="entry name" value="BAAT_C"/>
    <property type="match status" value="1"/>
</dbReference>
<dbReference type="PIRSF" id="PIRSF016521">
    <property type="entry name" value="Acyl-CoA_hydro"/>
    <property type="match status" value="1"/>
</dbReference>
<accession>A0ABN8QBQ0</accession>
<dbReference type="InterPro" id="IPR029058">
    <property type="entry name" value="AB_hydrolase_fold"/>
</dbReference>
<proteinExistence type="inferred from homology"/>
<comment type="caution">
    <text evidence="4">The sequence shown here is derived from an EMBL/GenBank/DDBJ whole genome shotgun (WGS) entry which is preliminary data.</text>
</comment>
<dbReference type="Gene3D" id="2.60.40.2240">
    <property type="entry name" value="Acyl-CoA thioester hydrolase/BAAT N-terminal domain"/>
    <property type="match status" value="1"/>
</dbReference>
<organism evidence="4 5">
    <name type="scientific">Porites lobata</name>
    <dbReference type="NCBI Taxonomy" id="104759"/>
    <lineage>
        <taxon>Eukaryota</taxon>
        <taxon>Metazoa</taxon>
        <taxon>Cnidaria</taxon>
        <taxon>Anthozoa</taxon>
        <taxon>Hexacorallia</taxon>
        <taxon>Scleractinia</taxon>
        <taxon>Fungiina</taxon>
        <taxon>Poritidae</taxon>
        <taxon>Porites</taxon>
    </lineage>
</organism>
<dbReference type="SUPFAM" id="SSF53474">
    <property type="entry name" value="alpha/beta-Hydrolases"/>
    <property type="match status" value="1"/>
</dbReference>
<dbReference type="EMBL" id="CALNXK010000120">
    <property type="protein sequence ID" value="CAH3161405.1"/>
    <property type="molecule type" value="Genomic_DNA"/>
</dbReference>
<dbReference type="InterPro" id="IPR016662">
    <property type="entry name" value="Acyl-CoA_thioEstase_long-chain"/>
</dbReference>